<gene>
    <name evidence="2" type="ORF">ALGA_3563</name>
</gene>
<reference evidence="3" key="2">
    <citation type="journal article" date="2020" name="Antonie Van Leeuwenhoek">
        <title>Labilibaculum antarcticum sp. nov., a novel facultative anaerobic, psychrotorelant bacterium isolated from marine sediment of Antarctica.</title>
        <authorList>
            <person name="Watanabe M."/>
            <person name="Kojima H."/>
            <person name="Fukui M."/>
        </authorList>
    </citation>
    <scope>NUCLEOTIDE SEQUENCE [LARGE SCALE GENOMIC DNA]</scope>
    <source>
        <strain evidence="3">SPP2</strain>
    </source>
</reference>
<dbReference type="AlphaFoldDB" id="A0A1Y1CRI8"/>
<keyword evidence="1" id="KW-0812">Transmembrane</keyword>
<evidence type="ECO:0008006" key="4">
    <source>
        <dbReference type="Google" id="ProtNLM"/>
    </source>
</evidence>
<dbReference type="OrthoDB" id="1143801at2"/>
<dbReference type="EMBL" id="AP018042">
    <property type="protein sequence ID" value="BAX81861.1"/>
    <property type="molecule type" value="Genomic_DNA"/>
</dbReference>
<keyword evidence="3" id="KW-1185">Reference proteome</keyword>
<dbReference type="Proteomes" id="UP000218267">
    <property type="component" value="Chromosome"/>
</dbReference>
<protein>
    <recommendedName>
        <fullName evidence="4">Anti-sigma factor</fullName>
    </recommendedName>
</protein>
<organism evidence="2 3">
    <name type="scientific">Labilibaculum antarcticum</name>
    <dbReference type="NCBI Taxonomy" id="1717717"/>
    <lineage>
        <taxon>Bacteria</taxon>
        <taxon>Pseudomonadati</taxon>
        <taxon>Bacteroidota</taxon>
        <taxon>Bacteroidia</taxon>
        <taxon>Marinilabiliales</taxon>
        <taxon>Marinifilaceae</taxon>
        <taxon>Labilibaculum</taxon>
    </lineage>
</organism>
<name>A0A1Y1CRI8_9BACT</name>
<dbReference type="KEGG" id="mbas:ALGA_3563"/>
<keyword evidence="1" id="KW-1133">Transmembrane helix</keyword>
<keyword evidence="1" id="KW-0472">Membrane</keyword>
<feature type="transmembrane region" description="Helical" evidence="1">
    <location>
        <begin position="46"/>
        <end position="65"/>
    </location>
</feature>
<accession>A0A1Y1CRI8</accession>
<proteinExistence type="predicted"/>
<evidence type="ECO:0000313" key="2">
    <source>
        <dbReference type="EMBL" id="BAX81861.1"/>
    </source>
</evidence>
<evidence type="ECO:0000256" key="1">
    <source>
        <dbReference type="SAM" id="Phobius"/>
    </source>
</evidence>
<sequence length="181" mass="21360">MKELEEILRNHKDQFDDNEPQDGHFENFLEKLNHQKKKNVFESIPNFLKVAVIVTFVIFSGLIGYQIRNLEDNQLGLGGISPEYREVELFYTANINSQLGMLKKLGSFNKEQHQSILQEELKDMDERYSQLKKELELHPDDDRIIQAMIEYYQVKTSILNRIIEQLYQIKKQTKNNLNTAV</sequence>
<reference evidence="2 3" key="1">
    <citation type="journal article" date="2018" name="Mar. Genomics">
        <title>Complete genome sequence of Marinifilaceae bacterium strain SPP2, isolated from the Antarctic marine sediment.</title>
        <authorList>
            <person name="Watanabe M."/>
            <person name="Kojima H."/>
            <person name="Fukui M."/>
        </authorList>
    </citation>
    <scope>NUCLEOTIDE SEQUENCE [LARGE SCALE GENOMIC DNA]</scope>
    <source>
        <strain evidence="2 3">SPP2</strain>
    </source>
</reference>
<evidence type="ECO:0000313" key="3">
    <source>
        <dbReference type="Proteomes" id="UP000218267"/>
    </source>
</evidence>
<dbReference type="RefSeq" id="WP_096431649.1">
    <property type="nucleotide sequence ID" value="NZ_AP018042.1"/>
</dbReference>